<dbReference type="Pfam" id="PF00012">
    <property type="entry name" value="HSP70"/>
    <property type="match status" value="1"/>
</dbReference>
<keyword evidence="5 7" id="KW-0346">Stress response</keyword>
<comment type="induction">
    <text evidence="7">By stress conditions e.g. heat shock.</text>
</comment>
<dbReference type="Proteomes" id="UP000430519">
    <property type="component" value="Unassembled WGS sequence"/>
</dbReference>
<dbReference type="PANTHER" id="PTHR19375">
    <property type="entry name" value="HEAT SHOCK PROTEIN 70KDA"/>
    <property type="match status" value="1"/>
</dbReference>
<keyword evidence="6 7" id="KW-0143">Chaperone</keyword>
<dbReference type="GO" id="GO:0051082">
    <property type="term" value="F:unfolded protein binding"/>
    <property type="evidence" value="ECO:0007669"/>
    <property type="project" value="InterPro"/>
</dbReference>
<dbReference type="InterPro" id="IPR013126">
    <property type="entry name" value="Hsp_70_fam"/>
</dbReference>
<dbReference type="NCBIfam" id="TIGR02350">
    <property type="entry name" value="prok_dnaK"/>
    <property type="match status" value="1"/>
</dbReference>
<dbReference type="Gene3D" id="1.20.1270.10">
    <property type="match status" value="1"/>
</dbReference>
<feature type="compositionally biased region" description="Basic and acidic residues" evidence="10">
    <location>
        <begin position="613"/>
        <end position="627"/>
    </location>
</feature>
<accession>A0A6I4YIX7</accession>
<comment type="similarity">
    <text evidence="1 7 8">Belongs to the heat shock protein 70 family.</text>
</comment>
<dbReference type="HAMAP" id="MF_00332">
    <property type="entry name" value="DnaK"/>
    <property type="match status" value="1"/>
</dbReference>
<evidence type="ECO:0000313" key="11">
    <source>
        <dbReference type="EMBL" id="MXV19921.1"/>
    </source>
</evidence>
<reference evidence="11 12" key="1">
    <citation type="submission" date="2019-11" db="EMBL/GenBank/DDBJ databases">
        <title>Genome sequence of Deinococcus xianganensis Y35, AI-2 producing algicidal bacterium, isolated from lake water.</title>
        <authorList>
            <person name="Li Y."/>
        </authorList>
    </citation>
    <scope>NUCLEOTIDE SEQUENCE [LARGE SCALE GENOMIC DNA]</scope>
    <source>
        <strain evidence="11 12">Y35</strain>
    </source>
</reference>
<feature type="coiled-coil region" evidence="9">
    <location>
        <begin position="505"/>
        <end position="577"/>
    </location>
</feature>
<evidence type="ECO:0000256" key="7">
    <source>
        <dbReference type="HAMAP-Rule" id="MF_00332"/>
    </source>
</evidence>
<dbReference type="PROSITE" id="PS01036">
    <property type="entry name" value="HSP70_3"/>
    <property type="match status" value="1"/>
</dbReference>
<dbReference type="InterPro" id="IPR012725">
    <property type="entry name" value="Chaperone_DnaK"/>
</dbReference>
<dbReference type="FunFam" id="3.30.420.40:FF:000004">
    <property type="entry name" value="Molecular chaperone DnaK"/>
    <property type="match status" value="1"/>
</dbReference>
<dbReference type="PRINTS" id="PR00301">
    <property type="entry name" value="HEATSHOCK70"/>
</dbReference>
<dbReference type="FunFam" id="2.60.34.10:FF:000014">
    <property type="entry name" value="Chaperone protein DnaK HSP70"/>
    <property type="match status" value="1"/>
</dbReference>
<feature type="modified residue" description="Phosphothreonine; by autocatalysis" evidence="7">
    <location>
        <position position="195"/>
    </location>
</feature>
<feature type="region of interest" description="Disordered" evidence="10">
    <location>
        <begin position="596"/>
        <end position="627"/>
    </location>
</feature>
<dbReference type="Gene3D" id="3.30.420.40">
    <property type="match status" value="2"/>
</dbReference>
<comment type="caution">
    <text evidence="11">The sequence shown here is derived from an EMBL/GenBank/DDBJ whole genome shotgun (WGS) entry which is preliminary data.</text>
</comment>
<evidence type="ECO:0000313" key="12">
    <source>
        <dbReference type="Proteomes" id="UP000430519"/>
    </source>
</evidence>
<dbReference type="EMBL" id="WVHK01000030">
    <property type="protein sequence ID" value="MXV19921.1"/>
    <property type="molecule type" value="Genomic_DNA"/>
</dbReference>
<keyword evidence="12" id="KW-1185">Reference proteome</keyword>
<dbReference type="NCBIfam" id="NF001413">
    <property type="entry name" value="PRK00290.1"/>
    <property type="match status" value="1"/>
</dbReference>
<name>A0A6I4YIX7_9DEIO</name>
<feature type="coiled-coil region" evidence="9">
    <location>
        <begin position="241"/>
        <end position="271"/>
    </location>
</feature>
<gene>
    <name evidence="7 11" type="primary">dnaK</name>
    <name evidence="11" type="ORF">GLX28_09745</name>
</gene>
<dbReference type="PROSITE" id="PS00329">
    <property type="entry name" value="HSP70_2"/>
    <property type="match status" value="1"/>
</dbReference>
<dbReference type="SUPFAM" id="SSF53067">
    <property type="entry name" value="Actin-like ATPase domain"/>
    <property type="match status" value="2"/>
</dbReference>
<dbReference type="PROSITE" id="PS00297">
    <property type="entry name" value="HSP70_1"/>
    <property type="match status" value="1"/>
</dbReference>
<keyword evidence="2 7" id="KW-0597">Phosphoprotein</keyword>
<comment type="function">
    <text evidence="7">Acts as a chaperone.</text>
</comment>
<dbReference type="InterPro" id="IPR029048">
    <property type="entry name" value="HSP70_C_sf"/>
</dbReference>
<dbReference type="SUPFAM" id="SSF100934">
    <property type="entry name" value="Heat shock protein 70kD (HSP70), C-terminal subdomain"/>
    <property type="match status" value="1"/>
</dbReference>
<dbReference type="InterPro" id="IPR018181">
    <property type="entry name" value="Heat_shock_70_CS"/>
</dbReference>
<protein>
    <recommendedName>
        <fullName evidence="7">Chaperone protein DnaK</fullName>
    </recommendedName>
    <alternativeName>
        <fullName evidence="7">HSP70</fullName>
    </alternativeName>
    <alternativeName>
        <fullName evidence="7">Heat shock 70 kDa protein</fullName>
    </alternativeName>
    <alternativeName>
        <fullName evidence="7">Heat shock protein 70</fullName>
    </alternativeName>
</protein>
<evidence type="ECO:0000256" key="9">
    <source>
        <dbReference type="SAM" id="Coils"/>
    </source>
</evidence>
<sequence>MPKAVGIDLGTTNSVISVMEGGRPEVIVNAEGARTTPSVVAYKGDERLVGQIARRQAALNPAATLFEVKRFIGRRWDEVKEEAARSPFTVKEGPGGSVRIEVNGQDLAPEQVSAEVLRKLVNDASAKLGEKIRDVVVTVPAYFDNSQREATKQAGEIAGLNVLRVINEPTAAALAYGLERKGNETVLVFDLGGGTFDVTILELGDGVFEVKSTSGDTHLGGADFDQRIVDWLAGEFQKDNNFDLRKDKQALQRLIEAAEKAKIELSNASETSISLPFITFDPETRTPMHLERTLSRAKFEELTADLLRRVRKPVEQALADAKLDAGKIDEVILVGGSTRIPAVKRIVQDIIGKTPNESVNPDEAVALGAAVQAGIIQGDSSLGDIVLVDVTPLTLGVEVKGGMIAPMITRNTTVPAKKTEIYTTAENNQPGVEINVLQGERPMANDNKSLGRFKLEGIPPMRAGQPQIEVTFDIDANGILHVTAREKTSGKEASIRIENTTTLDKSDVERMVQEAEQNAAADKQRREKVEKRNNLDSLRVQALGQIEENGAAAQDAKDKLKAAADEAEEAVRSDDDTRIDAAQKKLEEELRTFMTAAQAQGQDGAAQGQPQAKADDDVIDADFKPAE</sequence>
<evidence type="ECO:0000256" key="3">
    <source>
        <dbReference type="ARBA" id="ARBA00022741"/>
    </source>
</evidence>
<dbReference type="Gene3D" id="2.60.34.10">
    <property type="entry name" value="Substrate Binding Domain Of DNAk, Chain A, domain 1"/>
    <property type="match status" value="1"/>
</dbReference>
<dbReference type="SUPFAM" id="SSF100920">
    <property type="entry name" value="Heat shock protein 70kD (HSP70), peptide-binding domain"/>
    <property type="match status" value="1"/>
</dbReference>
<evidence type="ECO:0000256" key="6">
    <source>
        <dbReference type="ARBA" id="ARBA00023186"/>
    </source>
</evidence>
<dbReference type="AlphaFoldDB" id="A0A6I4YIX7"/>
<dbReference type="Gene3D" id="3.90.640.10">
    <property type="entry name" value="Actin, Chain A, domain 4"/>
    <property type="match status" value="1"/>
</dbReference>
<dbReference type="CDD" id="cd10234">
    <property type="entry name" value="ASKHA_NBD_HSP70_DnaK-like"/>
    <property type="match status" value="1"/>
</dbReference>
<dbReference type="InterPro" id="IPR043129">
    <property type="entry name" value="ATPase_NBD"/>
</dbReference>
<dbReference type="RefSeq" id="WP_160978981.1">
    <property type="nucleotide sequence ID" value="NZ_WVHK01000030.1"/>
</dbReference>
<dbReference type="GO" id="GO:0140662">
    <property type="term" value="F:ATP-dependent protein folding chaperone"/>
    <property type="evidence" value="ECO:0007669"/>
    <property type="project" value="InterPro"/>
</dbReference>
<evidence type="ECO:0000256" key="1">
    <source>
        <dbReference type="ARBA" id="ARBA00007381"/>
    </source>
</evidence>
<evidence type="ECO:0000256" key="2">
    <source>
        <dbReference type="ARBA" id="ARBA00022553"/>
    </source>
</evidence>
<evidence type="ECO:0000256" key="8">
    <source>
        <dbReference type="RuleBase" id="RU003322"/>
    </source>
</evidence>
<dbReference type="FunFam" id="3.90.640.10:FF:000003">
    <property type="entry name" value="Molecular chaperone DnaK"/>
    <property type="match status" value="1"/>
</dbReference>
<dbReference type="InterPro" id="IPR029047">
    <property type="entry name" value="HSP70_peptide-bd_sf"/>
</dbReference>
<organism evidence="11 12">
    <name type="scientific">Deinococcus xianganensis</name>
    <dbReference type="NCBI Taxonomy" id="1507289"/>
    <lineage>
        <taxon>Bacteria</taxon>
        <taxon>Thermotogati</taxon>
        <taxon>Deinococcota</taxon>
        <taxon>Deinococci</taxon>
        <taxon>Deinococcales</taxon>
        <taxon>Deinococcaceae</taxon>
        <taxon>Deinococcus</taxon>
    </lineage>
</organism>
<proteinExistence type="evidence at transcript level"/>
<evidence type="ECO:0000256" key="4">
    <source>
        <dbReference type="ARBA" id="ARBA00022840"/>
    </source>
</evidence>
<evidence type="ECO:0000256" key="5">
    <source>
        <dbReference type="ARBA" id="ARBA00023016"/>
    </source>
</evidence>
<keyword evidence="4 7" id="KW-0067">ATP-binding</keyword>
<keyword evidence="3 7" id="KW-0547">Nucleotide-binding</keyword>
<dbReference type="GO" id="GO:0005524">
    <property type="term" value="F:ATP binding"/>
    <property type="evidence" value="ECO:0007669"/>
    <property type="project" value="UniProtKB-UniRule"/>
</dbReference>
<feature type="compositionally biased region" description="Low complexity" evidence="10">
    <location>
        <begin position="596"/>
        <end position="612"/>
    </location>
</feature>
<evidence type="ECO:0000256" key="10">
    <source>
        <dbReference type="SAM" id="MobiDB-lite"/>
    </source>
</evidence>
<keyword evidence="9" id="KW-0175">Coiled coil</keyword>